<evidence type="ECO:0000313" key="1">
    <source>
        <dbReference type="EMBL" id="KAI9379907.1"/>
    </source>
</evidence>
<dbReference type="Proteomes" id="UP000006729">
    <property type="component" value="Chromosome 16"/>
</dbReference>
<protein>
    <submittedName>
        <fullName evidence="1">Uncharacterized protein</fullName>
    </submittedName>
</protein>
<evidence type="ECO:0000313" key="2">
    <source>
        <dbReference type="Proteomes" id="UP000006729"/>
    </source>
</evidence>
<comment type="caution">
    <text evidence="1">The sequence shown here is derived from an EMBL/GenBank/DDBJ whole genome shotgun (WGS) entry which is preliminary data.</text>
</comment>
<name>A0ACC0RSJ1_POPTR</name>
<gene>
    <name evidence="1" type="ORF">POPTR_016G003133v4</name>
</gene>
<reference evidence="1 2" key="1">
    <citation type="journal article" date="2006" name="Science">
        <title>The genome of black cottonwood, Populus trichocarpa (Torr. &amp; Gray).</title>
        <authorList>
            <person name="Tuskan G.A."/>
            <person name="Difazio S."/>
            <person name="Jansson S."/>
            <person name="Bohlmann J."/>
            <person name="Grigoriev I."/>
            <person name="Hellsten U."/>
            <person name="Putnam N."/>
            <person name="Ralph S."/>
            <person name="Rombauts S."/>
            <person name="Salamov A."/>
            <person name="Schein J."/>
            <person name="Sterck L."/>
            <person name="Aerts A."/>
            <person name="Bhalerao R.R."/>
            <person name="Bhalerao R.P."/>
            <person name="Blaudez D."/>
            <person name="Boerjan W."/>
            <person name="Brun A."/>
            <person name="Brunner A."/>
            <person name="Busov V."/>
            <person name="Campbell M."/>
            <person name="Carlson J."/>
            <person name="Chalot M."/>
            <person name="Chapman J."/>
            <person name="Chen G.L."/>
            <person name="Cooper D."/>
            <person name="Coutinho P.M."/>
            <person name="Couturier J."/>
            <person name="Covert S."/>
            <person name="Cronk Q."/>
            <person name="Cunningham R."/>
            <person name="Davis J."/>
            <person name="Degroeve S."/>
            <person name="Dejardin A."/>
            <person name="Depamphilis C."/>
            <person name="Detter J."/>
            <person name="Dirks B."/>
            <person name="Dubchak I."/>
            <person name="Duplessis S."/>
            <person name="Ehlting J."/>
            <person name="Ellis B."/>
            <person name="Gendler K."/>
            <person name="Goodstein D."/>
            <person name="Gribskov M."/>
            <person name="Grimwood J."/>
            <person name="Groover A."/>
            <person name="Gunter L."/>
            <person name="Hamberger B."/>
            <person name="Heinze B."/>
            <person name="Helariutta Y."/>
            <person name="Henrissat B."/>
            <person name="Holligan D."/>
            <person name="Holt R."/>
            <person name="Huang W."/>
            <person name="Islam-Faridi N."/>
            <person name="Jones S."/>
            <person name="Jones-Rhoades M."/>
            <person name="Jorgensen R."/>
            <person name="Joshi C."/>
            <person name="Kangasjarvi J."/>
            <person name="Karlsson J."/>
            <person name="Kelleher C."/>
            <person name="Kirkpatrick R."/>
            <person name="Kirst M."/>
            <person name="Kohler A."/>
            <person name="Kalluri U."/>
            <person name="Larimer F."/>
            <person name="Leebens-Mack J."/>
            <person name="Leple J.C."/>
            <person name="Locascio P."/>
            <person name="Lou Y."/>
            <person name="Lucas S."/>
            <person name="Martin F."/>
            <person name="Montanini B."/>
            <person name="Napoli C."/>
            <person name="Nelson D.R."/>
            <person name="Nelson C."/>
            <person name="Nieminen K."/>
            <person name="Nilsson O."/>
            <person name="Pereda V."/>
            <person name="Peter G."/>
            <person name="Philippe R."/>
            <person name="Pilate G."/>
            <person name="Poliakov A."/>
            <person name="Razumovskaya J."/>
            <person name="Richardson P."/>
            <person name="Rinaldi C."/>
            <person name="Ritland K."/>
            <person name="Rouze P."/>
            <person name="Ryaboy D."/>
            <person name="Schmutz J."/>
            <person name="Schrader J."/>
            <person name="Segerman B."/>
            <person name="Shin H."/>
            <person name="Siddiqui A."/>
            <person name="Sterky F."/>
            <person name="Terry A."/>
            <person name="Tsai C.J."/>
            <person name="Uberbacher E."/>
            <person name="Unneberg P."/>
            <person name="Vahala J."/>
            <person name="Wall K."/>
            <person name="Wessler S."/>
            <person name="Yang G."/>
            <person name="Yin T."/>
            <person name="Douglas C."/>
            <person name="Marra M."/>
            <person name="Sandberg G."/>
            <person name="Van de Peer Y."/>
            <person name="Rokhsar D."/>
        </authorList>
    </citation>
    <scope>NUCLEOTIDE SEQUENCE [LARGE SCALE GENOMIC DNA]</scope>
    <source>
        <strain evidence="2">cv. Nisqually</strain>
    </source>
</reference>
<keyword evidence="2" id="KW-1185">Reference proteome</keyword>
<dbReference type="EMBL" id="CM009305">
    <property type="protein sequence ID" value="KAI9379907.1"/>
    <property type="molecule type" value="Genomic_DNA"/>
</dbReference>
<sequence>MGKQEKYQETDTESESSDDEEDEEPEKWRRHYPSKHRMLLVGEDDFSFSLSLARPFVLLSTWFQLLLIPKGLSLFEVHIT</sequence>
<proteinExistence type="predicted"/>
<organism evidence="1 2">
    <name type="scientific">Populus trichocarpa</name>
    <name type="common">Western balsam poplar</name>
    <name type="synonym">Populus balsamifera subsp. trichocarpa</name>
    <dbReference type="NCBI Taxonomy" id="3694"/>
    <lineage>
        <taxon>Eukaryota</taxon>
        <taxon>Viridiplantae</taxon>
        <taxon>Streptophyta</taxon>
        <taxon>Embryophyta</taxon>
        <taxon>Tracheophyta</taxon>
        <taxon>Spermatophyta</taxon>
        <taxon>Magnoliopsida</taxon>
        <taxon>eudicotyledons</taxon>
        <taxon>Gunneridae</taxon>
        <taxon>Pentapetalae</taxon>
        <taxon>rosids</taxon>
        <taxon>fabids</taxon>
        <taxon>Malpighiales</taxon>
        <taxon>Salicaceae</taxon>
        <taxon>Saliceae</taxon>
        <taxon>Populus</taxon>
    </lineage>
</organism>
<accession>A0ACC0RSJ1</accession>